<evidence type="ECO:0000256" key="1">
    <source>
        <dbReference type="ARBA" id="ARBA00022741"/>
    </source>
</evidence>
<feature type="domain" description="Helicase ATP-binding" evidence="5">
    <location>
        <begin position="113"/>
        <end position="229"/>
    </location>
</feature>
<proteinExistence type="predicted"/>
<evidence type="ECO:0000259" key="6">
    <source>
        <dbReference type="PROSITE" id="PS51194"/>
    </source>
</evidence>
<keyword evidence="1" id="KW-0547">Nucleotide-binding</keyword>
<comment type="caution">
    <text evidence="7">The sequence shown here is derived from an EMBL/GenBank/DDBJ whole genome shotgun (WGS) entry which is preliminary data.</text>
</comment>
<dbReference type="SUPFAM" id="SSF52540">
    <property type="entry name" value="P-loop containing nucleoside triphosphate hydrolases"/>
    <property type="match status" value="2"/>
</dbReference>
<protein>
    <recommendedName>
        <fullName evidence="9">Helicase</fullName>
    </recommendedName>
</protein>
<evidence type="ECO:0000256" key="2">
    <source>
        <dbReference type="ARBA" id="ARBA00022801"/>
    </source>
</evidence>
<evidence type="ECO:0000256" key="4">
    <source>
        <dbReference type="ARBA" id="ARBA00022840"/>
    </source>
</evidence>
<organism evidence="7 8">
    <name type="scientific">Leptospira haakeii</name>
    <dbReference type="NCBI Taxonomy" id="2023198"/>
    <lineage>
        <taxon>Bacteria</taxon>
        <taxon>Pseudomonadati</taxon>
        <taxon>Spirochaetota</taxon>
        <taxon>Spirochaetia</taxon>
        <taxon>Leptospirales</taxon>
        <taxon>Leptospiraceae</taxon>
        <taxon>Leptospira</taxon>
    </lineage>
</organism>
<reference evidence="7 8" key="1">
    <citation type="submission" date="2017-07" db="EMBL/GenBank/DDBJ databases">
        <title>Leptospira spp. isolated from tropical soils.</title>
        <authorList>
            <person name="Thibeaux R."/>
            <person name="Iraola G."/>
            <person name="Ferres I."/>
            <person name="Bierque E."/>
            <person name="Girault D."/>
            <person name="Soupe-Gilbert M.-E."/>
            <person name="Picardeau M."/>
            <person name="Goarant C."/>
        </authorList>
    </citation>
    <scope>NUCLEOTIDE SEQUENCE [LARGE SCALE GENOMIC DNA]</scope>
    <source>
        <strain evidence="7 8">ATI7-C-A2</strain>
    </source>
</reference>
<dbReference type="SMART" id="SM00490">
    <property type="entry name" value="HELICc"/>
    <property type="match status" value="1"/>
</dbReference>
<sequence>MSFENYSNALDYINQKEEYSFEDSFSLAKFCSEQLLTPGKESEGREILIRIFDKFKKVNTATSAIWYDLLDVAGLYPYLSDFEILGSSQLRHEFHKSRHIPNVFLHEEQLQISQKLLSKESVIISAPTSFGKSILIEEIVASKIYKNIVIIQPTLALLDETRKKLRKYSETYDSIVSTSQKPIENRSNLFLFTAERVVEYKDFPDIDFFVIDEFYKLSLLRDDERSIALNHAFYKLLKLTKKFYLLGPVVRSIPKKVHESLSFNWIHTNYSTVAVNEIDIKEAYRKNDKEKRVILYELLLDQEESTLIYCSSPQRATSLASEFLEVIKEKKSQQLKTDGNNPMISWVKENMHTSWSLSHLLEYSIAFHHGALPRHLGSSIVDGFNEENIKYLFCTSTLIEGVNTVAKNIVLFDRKKGPKPIDYFDYRNIAGRSGRMKVHYTGNVYKFNPEPDQYELDLDIPIITLEDAPEELLIQVDQEEMDEKSRDKLKDYSSLPEELKSIIKENSGIVVEGQLNLLTEIDGNVDYYHELLSWRSLPSYKQLNSVCELIWEYLKTLPGSDASIKSPAQLAKVSLDYLRIKSISGLIKKQLEQSYWKNKIPDEQERIDKIVYDVLNYSRTWFDFKLPKYLMVIDKLQRYVFPQYDLEPGDYGFFASELESSFLPKYLSMLLDYDVPSSAVRKLVKYIKERDAEANIINALNALDFEKTDLNEYEKQKLQALLIR</sequence>
<dbReference type="Pfam" id="PF00271">
    <property type="entry name" value="Helicase_C"/>
    <property type="match status" value="1"/>
</dbReference>
<evidence type="ECO:0008006" key="9">
    <source>
        <dbReference type="Google" id="ProtNLM"/>
    </source>
</evidence>
<evidence type="ECO:0000313" key="8">
    <source>
        <dbReference type="Proteomes" id="UP000231857"/>
    </source>
</evidence>
<evidence type="ECO:0000313" key="7">
    <source>
        <dbReference type="EMBL" id="PKA16146.1"/>
    </source>
</evidence>
<dbReference type="InterPro" id="IPR027417">
    <property type="entry name" value="P-loop_NTPase"/>
</dbReference>
<feature type="domain" description="Helicase C-terminal" evidence="6">
    <location>
        <begin position="279"/>
        <end position="503"/>
    </location>
</feature>
<dbReference type="Proteomes" id="UP000231857">
    <property type="component" value="Unassembled WGS sequence"/>
</dbReference>
<dbReference type="InterPro" id="IPR014001">
    <property type="entry name" value="Helicase_ATP-bd"/>
</dbReference>
<evidence type="ECO:0000259" key="5">
    <source>
        <dbReference type="PROSITE" id="PS51192"/>
    </source>
</evidence>
<dbReference type="EMBL" id="NPEI01000004">
    <property type="protein sequence ID" value="PKA16146.1"/>
    <property type="molecule type" value="Genomic_DNA"/>
</dbReference>
<gene>
    <name evidence="7" type="ORF">CH363_08340</name>
</gene>
<dbReference type="SMART" id="SM00487">
    <property type="entry name" value="DEXDc"/>
    <property type="match status" value="1"/>
</dbReference>
<name>A0ABX4PK47_9LEPT</name>
<dbReference type="PANTHER" id="PTHR12131">
    <property type="entry name" value="ATP-DEPENDENT RNA AND DNA HELICASE"/>
    <property type="match status" value="1"/>
</dbReference>
<keyword evidence="3" id="KW-0347">Helicase</keyword>
<dbReference type="InterPro" id="IPR050699">
    <property type="entry name" value="RNA-DNA_Helicase"/>
</dbReference>
<dbReference type="RefSeq" id="WP_100724987.1">
    <property type="nucleotide sequence ID" value="NZ_NPEG01000016.1"/>
</dbReference>
<dbReference type="Gene3D" id="3.40.50.300">
    <property type="entry name" value="P-loop containing nucleotide triphosphate hydrolases"/>
    <property type="match status" value="2"/>
</dbReference>
<keyword evidence="2" id="KW-0378">Hydrolase</keyword>
<keyword evidence="4" id="KW-0067">ATP-binding</keyword>
<dbReference type="Pfam" id="PF00270">
    <property type="entry name" value="DEAD"/>
    <property type="match status" value="1"/>
</dbReference>
<dbReference type="InterPro" id="IPR011545">
    <property type="entry name" value="DEAD/DEAH_box_helicase_dom"/>
</dbReference>
<dbReference type="PROSITE" id="PS51194">
    <property type="entry name" value="HELICASE_CTER"/>
    <property type="match status" value="1"/>
</dbReference>
<keyword evidence="8" id="KW-1185">Reference proteome</keyword>
<dbReference type="InterPro" id="IPR001650">
    <property type="entry name" value="Helicase_C-like"/>
</dbReference>
<evidence type="ECO:0000256" key="3">
    <source>
        <dbReference type="ARBA" id="ARBA00022806"/>
    </source>
</evidence>
<dbReference type="PANTHER" id="PTHR12131:SF1">
    <property type="entry name" value="ATP-DEPENDENT RNA HELICASE SUPV3L1, MITOCHONDRIAL-RELATED"/>
    <property type="match status" value="1"/>
</dbReference>
<accession>A0ABX4PK47</accession>
<dbReference type="PROSITE" id="PS51192">
    <property type="entry name" value="HELICASE_ATP_BIND_1"/>
    <property type="match status" value="1"/>
</dbReference>